<gene>
    <name evidence="3" type="primary">menC</name>
    <name evidence="3" type="ORF">HMPREF9004_1244</name>
</gene>
<dbReference type="InterPro" id="IPR029065">
    <property type="entry name" value="Enolase_C-like"/>
</dbReference>
<keyword evidence="4" id="KW-1185">Reference proteome</keyword>
<dbReference type="Pfam" id="PF13378">
    <property type="entry name" value="MR_MLE_C"/>
    <property type="match status" value="1"/>
</dbReference>
<reference evidence="3 4" key="1">
    <citation type="submission" date="2013-03" db="EMBL/GenBank/DDBJ databases">
        <title>Reference genome for the Human Microbiome Project.</title>
        <authorList>
            <person name="Aqrawi P."/>
            <person name="Ayvaz T."/>
            <person name="Bess C."/>
            <person name="Blankenburg K."/>
            <person name="Coyle M."/>
            <person name="Deng J."/>
            <person name="Forbes L."/>
            <person name="Fowler G."/>
            <person name="Francisco L."/>
            <person name="Fu Q."/>
            <person name="Gibbs R."/>
            <person name="Gross S."/>
            <person name="Gubbala S."/>
            <person name="Hale W."/>
            <person name="Hemphill L."/>
            <person name="Highlander S."/>
            <person name="Hirani K."/>
            <person name="Jackson L."/>
            <person name="Jakkamsetti A."/>
            <person name="Javaid M."/>
            <person name="Jayaseelan J.C."/>
            <person name="Jiang H."/>
            <person name="Joshi V."/>
            <person name="Korchina V."/>
            <person name="Kovar C."/>
            <person name="Lara F."/>
            <person name="Lee S."/>
            <person name="Liu Y."/>
            <person name="Mata R."/>
            <person name="Mathew T."/>
            <person name="Munidasa M."/>
            <person name="Muzny D."/>
            <person name="Nazareth L."/>
            <person name="Ngo R."/>
            <person name="Nguyen L."/>
            <person name="Nguyen N."/>
            <person name="Okwuonu G."/>
            <person name="Ongeri F."/>
            <person name="Palculict T."/>
            <person name="Patil S."/>
            <person name="Petrosino J."/>
            <person name="Pham C."/>
            <person name="Pham P."/>
            <person name="Pu L.-L."/>
            <person name="Qin X."/>
            <person name="Qu J."/>
            <person name="Reid J."/>
            <person name="Ross M."/>
            <person name="Ruth R."/>
            <person name="Saada N."/>
            <person name="San Lucas F."/>
            <person name="Santibanez J."/>
            <person name="Shang Y."/>
            <person name="Simmons D."/>
            <person name="Song X.-Z."/>
            <person name="Tang L.-Y."/>
            <person name="Thornton R."/>
            <person name="Warren J."/>
            <person name="Weissenberger G."/>
            <person name="Wilczek-Boney K."/>
            <person name="Worley K."/>
            <person name="Youmans B."/>
            <person name="Zhang J."/>
            <person name="Zhang L."/>
            <person name="Zhao Z."/>
            <person name="Zhou C."/>
            <person name="Zhu D."/>
            <person name="Zhu Y."/>
        </authorList>
    </citation>
    <scope>NUCLEOTIDE SEQUENCE [LARGE SCALE GENOMIC DNA]</scope>
    <source>
        <strain evidence="3 4">F0333</strain>
    </source>
</reference>
<dbReference type="PANTHER" id="PTHR48073">
    <property type="entry name" value="O-SUCCINYLBENZOATE SYNTHASE-RELATED"/>
    <property type="match status" value="1"/>
</dbReference>
<feature type="domain" description="Mandelate racemase/muconate lactonizing enzyme C-terminal" evidence="2">
    <location>
        <begin position="106"/>
        <end position="210"/>
    </location>
</feature>
<dbReference type="EMBL" id="AQHZ01000021">
    <property type="protein sequence ID" value="ENO17972.1"/>
    <property type="molecule type" value="Genomic_DNA"/>
</dbReference>
<evidence type="ECO:0000259" key="2">
    <source>
        <dbReference type="SMART" id="SM00922"/>
    </source>
</evidence>
<dbReference type="SUPFAM" id="SSF51604">
    <property type="entry name" value="Enolase C-terminal domain-like"/>
    <property type="match status" value="1"/>
</dbReference>
<dbReference type="Pfam" id="PF18374">
    <property type="entry name" value="Enolase_like_N"/>
    <property type="match status" value="1"/>
</dbReference>
<evidence type="ECO:0000313" key="4">
    <source>
        <dbReference type="Proteomes" id="UP000013015"/>
    </source>
</evidence>
<name>N6X3E9_9ACTO</name>
<dbReference type="STRING" id="888050.HMPREF9004_1244"/>
<dbReference type="RefSeq" id="WP_005963416.1">
    <property type="nucleotide sequence ID" value="NZ_CP040505.1"/>
</dbReference>
<dbReference type="HOGENOM" id="CLU_057696_0_0_11"/>
<dbReference type="NCBIfam" id="NF002782">
    <property type="entry name" value="PRK02901.1"/>
    <property type="match status" value="1"/>
</dbReference>
<dbReference type="InterPro" id="IPR013342">
    <property type="entry name" value="Mandelate_racemase_C"/>
</dbReference>
<dbReference type="SFLD" id="SFLDF00009">
    <property type="entry name" value="o-succinylbenzoate_synthase"/>
    <property type="match status" value="1"/>
</dbReference>
<dbReference type="Proteomes" id="UP000013015">
    <property type="component" value="Unassembled WGS sequence"/>
</dbReference>
<dbReference type="SFLD" id="SFLDS00001">
    <property type="entry name" value="Enolase"/>
    <property type="match status" value="1"/>
</dbReference>
<protein>
    <submittedName>
        <fullName evidence="3">O-succinylbenzoic acid synthetase</fullName>
        <ecNumber evidence="3">4.2.1.-</ecNumber>
    </submittedName>
</protein>
<dbReference type="AlphaFoldDB" id="N6X3E9"/>
<dbReference type="eggNOG" id="COG4948">
    <property type="taxonomic scope" value="Bacteria"/>
</dbReference>
<dbReference type="OrthoDB" id="3725747at2"/>
<evidence type="ECO:0000256" key="1">
    <source>
        <dbReference type="ARBA" id="ARBA00022723"/>
    </source>
</evidence>
<dbReference type="GO" id="GO:0016829">
    <property type="term" value="F:lyase activity"/>
    <property type="evidence" value="ECO:0007669"/>
    <property type="project" value="UniProtKB-KW"/>
</dbReference>
<keyword evidence="3" id="KW-0456">Lyase</keyword>
<dbReference type="PANTHER" id="PTHR48073:SF2">
    <property type="entry name" value="O-SUCCINYLBENZOATE SYNTHASE"/>
    <property type="match status" value="1"/>
</dbReference>
<dbReference type="SFLD" id="SFLDG00180">
    <property type="entry name" value="muconate_cycloisomerase"/>
    <property type="match status" value="1"/>
</dbReference>
<proteinExistence type="predicted"/>
<accession>N6X3E9</accession>
<sequence length="357" mass="38119">MKNHGAALTRIPLEGLSAPVRRVLGAVDDLLVHSLKMNVRFRQLNRRDGLLLHGPFGWAEASPFWDYDPKESANWLAAALAHANEERPTPLRERVPVNATIPVIAPEEAYKKILHSGGCATAKVKVADPGTPLHEDIERVRAVALALKETVGEAARVRVDANGAWDVDTAISAINALEEAAHDAGGLEYVEQPCWSVPELARVRSAVKTPIAADESIRRAPDPLAVARAGAADVAIMKIAPLGGIRRALRIGEESGLTLVISSALESSIGLAAGVHAAACLPGEPPACGLATGGFFTADTVAEPLRVEEGHLPLRELEPDLSLLEGPGVAPELSEQWLHRLDAMCAHLDEKRSEEKR</sequence>
<organism evidence="3 4">
    <name type="scientific">Schaalia cardiffensis F0333</name>
    <dbReference type="NCBI Taxonomy" id="888050"/>
    <lineage>
        <taxon>Bacteria</taxon>
        <taxon>Bacillati</taxon>
        <taxon>Actinomycetota</taxon>
        <taxon>Actinomycetes</taxon>
        <taxon>Actinomycetales</taxon>
        <taxon>Actinomycetaceae</taxon>
        <taxon>Schaalia</taxon>
    </lineage>
</organism>
<dbReference type="SMART" id="SM00922">
    <property type="entry name" value="MR_MLE"/>
    <property type="match status" value="1"/>
</dbReference>
<comment type="caution">
    <text evidence="3">The sequence shown here is derived from an EMBL/GenBank/DDBJ whole genome shotgun (WGS) entry which is preliminary data.</text>
</comment>
<dbReference type="EC" id="4.2.1.-" evidence="3"/>
<dbReference type="PATRIC" id="fig|888050.3.peg.1186"/>
<dbReference type="InterPro" id="IPR036849">
    <property type="entry name" value="Enolase-like_C_sf"/>
</dbReference>
<dbReference type="GO" id="GO:0046872">
    <property type="term" value="F:metal ion binding"/>
    <property type="evidence" value="ECO:0007669"/>
    <property type="project" value="UniProtKB-KW"/>
</dbReference>
<evidence type="ECO:0000313" key="3">
    <source>
        <dbReference type="EMBL" id="ENO17972.1"/>
    </source>
</evidence>
<dbReference type="CDD" id="cd03320">
    <property type="entry name" value="OSBS"/>
    <property type="match status" value="1"/>
</dbReference>
<dbReference type="Gene3D" id="3.20.20.120">
    <property type="entry name" value="Enolase-like C-terminal domain"/>
    <property type="match status" value="1"/>
</dbReference>
<keyword evidence="1" id="KW-0479">Metal-binding</keyword>